<protein>
    <recommendedName>
        <fullName evidence="3">HNH nuclease domain-containing protein</fullName>
    </recommendedName>
</protein>
<keyword evidence="2" id="KW-1185">Reference proteome</keyword>
<accession>A0A1L7CRU8</accession>
<evidence type="ECO:0000313" key="2">
    <source>
        <dbReference type="Proteomes" id="UP000185434"/>
    </source>
</evidence>
<dbReference type="Proteomes" id="UP000185434">
    <property type="component" value="Chromosome"/>
</dbReference>
<evidence type="ECO:0000313" key="1">
    <source>
        <dbReference type="EMBL" id="APT88531.1"/>
    </source>
</evidence>
<evidence type="ECO:0008006" key="3">
    <source>
        <dbReference type="Google" id="ProtNLM"/>
    </source>
</evidence>
<reference evidence="1 2" key="1">
    <citation type="submission" date="2014-08" db="EMBL/GenBank/DDBJ databases">
        <title>Complete genome sequence of Corynebacterium frankenforstense ST18(T) (=DSM 45800(T)), isolated from raw cow milk.</title>
        <authorList>
            <person name="Ruckert C."/>
            <person name="Albersmeier A."/>
            <person name="Winkler A."/>
            <person name="Lipski A."/>
            <person name="Kalinowski J."/>
        </authorList>
    </citation>
    <scope>NUCLEOTIDE SEQUENCE [LARGE SCALE GENOMIC DNA]</scope>
    <source>
        <strain evidence="1 2">ST18</strain>
    </source>
</reference>
<dbReference type="CDD" id="cd00085">
    <property type="entry name" value="HNHc"/>
    <property type="match status" value="1"/>
</dbReference>
<dbReference type="AlphaFoldDB" id="A0A1L7CRU8"/>
<dbReference type="InterPro" id="IPR003615">
    <property type="entry name" value="HNH_nuc"/>
</dbReference>
<proteinExistence type="predicted"/>
<organism evidence="1 2">
    <name type="scientific">Corynebacterium frankenforstense DSM 45800</name>
    <dbReference type="NCBI Taxonomy" id="1437875"/>
    <lineage>
        <taxon>Bacteria</taxon>
        <taxon>Bacillati</taxon>
        <taxon>Actinomycetota</taxon>
        <taxon>Actinomycetes</taxon>
        <taxon>Mycobacteriales</taxon>
        <taxon>Corynebacteriaceae</taxon>
        <taxon>Corynebacterium</taxon>
    </lineage>
</organism>
<sequence length="401" mass="44210">MAVKSRLKRRLDYEIWMDNQPRANETITAYSTRMAASTAVSRYTIKDSYVTSLGAYTDKLPRLKALQEMLFHIEVGSLRTIGAAVMAVKDPEILARIDEGITDFLTPTAPRQALPTTSKISDKINELVNLYDPKIRLPRDFDDGGKPAPVPGIFETDDSIPGLTEYRITLPDDQASILNSVLQTKSISDKTSLTEAFYDTLTDNTTVTVTKWVYKAADLTDAPMWLPGAGWLSPAAQARWEEMVTVVKDATEGRQEETQAHDPTMGLVAWVTGVHDCCSGPSSTTKTPATQFEHRIPHEEGGATALDNASRVSQHWHNLKTDGQVKYLHDPVTGMTVWLLPGNIFQVSVPDGPLTPGGARLAMTVSEHRQQAEERARARGEARRAVHNEKIGYDPAAPVPF</sequence>
<dbReference type="KEGG" id="cfk:CFRA_03715"/>
<dbReference type="EMBL" id="CP009247">
    <property type="protein sequence ID" value="APT88531.1"/>
    <property type="molecule type" value="Genomic_DNA"/>
</dbReference>
<name>A0A1L7CRU8_9CORY</name>
<gene>
    <name evidence="1" type="ORF">CFRA_03715</name>
</gene>